<dbReference type="AlphaFoldDB" id="A0A382SZ86"/>
<gene>
    <name evidence="4" type="ORF">METZ01_LOCUS367887</name>
</gene>
<dbReference type="PROSITE" id="PS50088">
    <property type="entry name" value="ANK_REPEAT"/>
    <property type="match status" value="2"/>
</dbReference>
<dbReference type="PANTHER" id="PTHR24171">
    <property type="entry name" value="ANKYRIN REPEAT DOMAIN-CONTAINING PROTEIN 39-RELATED"/>
    <property type="match status" value="1"/>
</dbReference>
<dbReference type="Gene3D" id="1.25.40.20">
    <property type="entry name" value="Ankyrin repeat-containing domain"/>
    <property type="match status" value="2"/>
</dbReference>
<evidence type="ECO:0000256" key="1">
    <source>
        <dbReference type="ARBA" id="ARBA00022737"/>
    </source>
</evidence>
<accession>A0A382SZ86</accession>
<organism evidence="4">
    <name type="scientific">marine metagenome</name>
    <dbReference type="NCBI Taxonomy" id="408172"/>
    <lineage>
        <taxon>unclassified sequences</taxon>
        <taxon>metagenomes</taxon>
        <taxon>ecological metagenomes</taxon>
    </lineage>
</organism>
<dbReference type="PROSITE" id="PS51257">
    <property type="entry name" value="PROKAR_LIPOPROTEIN"/>
    <property type="match status" value="1"/>
</dbReference>
<evidence type="ECO:0000256" key="2">
    <source>
        <dbReference type="ARBA" id="ARBA00023043"/>
    </source>
</evidence>
<keyword evidence="1" id="KW-0677">Repeat</keyword>
<dbReference type="Pfam" id="PF12796">
    <property type="entry name" value="Ank_2"/>
    <property type="match status" value="1"/>
</dbReference>
<proteinExistence type="predicted"/>
<dbReference type="PROSITE" id="PS50297">
    <property type="entry name" value="ANK_REP_REGION"/>
    <property type="match status" value="2"/>
</dbReference>
<evidence type="ECO:0000313" key="4">
    <source>
        <dbReference type="EMBL" id="SVD15033.1"/>
    </source>
</evidence>
<dbReference type="EMBL" id="UINC01132611">
    <property type="protein sequence ID" value="SVD15033.1"/>
    <property type="molecule type" value="Genomic_DNA"/>
</dbReference>
<keyword evidence="2" id="KW-0040">ANK repeat</keyword>
<dbReference type="InterPro" id="IPR002110">
    <property type="entry name" value="Ankyrin_rpt"/>
</dbReference>
<name>A0A382SZ86_9ZZZZ</name>
<dbReference type="SMART" id="SM00248">
    <property type="entry name" value="ANK"/>
    <property type="match status" value="2"/>
</dbReference>
<dbReference type="InterPro" id="IPR036770">
    <property type="entry name" value="Ankyrin_rpt-contain_sf"/>
</dbReference>
<sequence length="197" mass="20846">MKQLLIISLVSTLIGCGKKEEASEPTTQGEVSNPAPQEKAAKPAPPGLNVFDAAGKGNLEALKQHIAAGTDLNQRTQDGQKTTPLIAAAGVGQAEAAKMLIEAKADLNLQNKDGSTALHTAAFMCHPKIVEALLKGGADKAIKTNTGATALDGAQAPWNEVKPIYDYLNGILYKPIGIPLDYNRIQQTRPKIAEMLR</sequence>
<evidence type="ECO:0000256" key="3">
    <source>
        <dbReference type="SAM" id="MobiDB-lite"/>
    </source>
</evidence>
<reference evidence="4" key="1">
    <citation type="submission" date="2018-05" db="EMBL/GenBank/DDBJ databases">
        <authorList>
            <person name="Lanie J.A."/>
            <person name="Ng W.-L."/>
            <person name="Kazmierczak K.M."/>
            <person name="Andrzejewski T.M."/>
            <person name="Davidsen T.M."/>
            <person name="Wayne K.J."/>
            <person name="Tettelin H."/>
            <person name="Glass J.I."/>
            <person name="Rusch D."/>
            <person name="Podicherti R."/>
            <person name="Tsui H.-C.T."/>
            <person name="Winkler M.E."/>
        </authorList>
    </citation>
    <scope>NUCLEOTIDE SEQUENCE</scope>
</reference>
<protein>
    <submittedName>
        <fullName evidence="4">Uncharacterized protein</fullName>
    </submittedName>
</protein>
<dbReference type="SUPFAM" id="SSF48403">
    <property type="entry name" value="Ankyrin repeat"/>
    <property type="match status" value="1"/>
</dbReference>
<feature type="region of interest" description="Disordered" evidence="3">
    <location>
        <begin position="20"/>
        <end position="47"/>
    </location>
</feature>